<feature type="transmembrane region" description="Helical" evidence="8">
    <location>
        <begin position="467"/>
        <end position="493"/>
    </location>
</feature>
<evidence type="ECO:0000256" key="8">
    <source>
        <dbReference type="SAM" id="Phobius"/>
    </source>
</evidence>
<feature type="transmembrane region" description="Helical" evidence="8">
    <location>
        <begin position="292"/>
        <end position="314"/>
    </location>
</feature>
<keyword evidence="5" id="KW-0573">Peptidoglycan synthesis</keyword>
<dbReference type="InterPro" id="IPR051050">
    <property type="entry name" value="Lipid_II_flippase_MurJ/MviN"/>
</dbReference>
<evidence type="ECO:0000256" key="5">
    <source>
        <dbReference type="ARBA" id="ARBA00022984"/>
    </source>
</evidence>
<dbReference type="Proteomes" id="UP001566476">
    <property type="component" value="Unassembled WGS sequence"/>
</dbReference>
<dbReference type="PRINTS" id="PR01806">
    <property type="entry name" value="VIRFACTRMVIN"/>
</dbReference>
<comment type="subcellular location">
    <subcellularLocation>
        <location evidence="1">Cell membrane</location>
        <topology evidence="1">Multi-pass membrane protein</topology>
    </subcellularLocation>
</comment>
<dbReference type="Pfam" id="PF03023">
    <property type="entry name" value="MurJ"/>
    <property type="match status" value="1"/>
</dbReference>
<keyword evidence="2" id="KW-1003">Cell membrane</keyword>
<evidence type="ECO:0000256" key="3">
    <source>
        <dbReference type="ARBA" id="ARBA00022692"/>
    </source>
</evidence>
<feature type="transmembrane region" description="Helical" evidence="8">
    <location>
        <begin position="335"/>
        <end position="362"/>
    </location>
</feature>
<reference evidence="9 10" key="1">
    <citation type="submission" date="2024-07" db="EMBL/GenBank/DDBJ databases">
        <authorList>
            <person name="Thanompreechachai J."/>
            <person name="Duangmal K."/>
        </authorList>
    </citation>
    <scope>NUCLEOTIDE SEQUENCE [LARGE SCALE GENOMIC DNA]</scope>
    <source>
        <strain evidence="9 10">TBRC 1896</strain>
    </source>
</reference>
<keyword evidence="7 8" id="KW-0472">Membrane</keyword>
<evidence type="ECO:0000256" key="4">
    <source>
        <dbReference type="ARBA" id="ARBA00022960"/>
    </source>
</evidence>
<feature type="transmembrane region" description="Helical" evidence="8">
    <location>
        <begin position="434"/>
        <end position="455"/>
    </location>
</feature>
<feature type="transmembrane region" description="Helical" evidence="8">
    <location>
        <begin position="208"/>
        <end position="232"/>
    </location>
</feature>
<protein>
    <submittedName>
        <fullName evidence="9">Murein biosynthesis integral membrane protein MurJ</fullName>
    </submittedName>
</protein>
<comment type="caution">
    <text evidence="9">The sequence shown here is derived from an EMBL/GenBank/DDBJ whole genome shotgun (WGS) entry which is preliminary data.</text>
</comment>
<feature type="transmembrane region" description="Helical" evidence="8">
    <location>
        <begin position="58"/>
        <end position="76"/>
    </location>
</feature>
<keyword evidence="4" id="KW-0133">Cell shape</keyword>
<dbReference type="PANTHER" id="PTHR47019">
    <property type="entry name" value="LIPID II FLIPPASE MURJ"/>
    <property type="match status" value="1"/>
</dbReference>
<feature type="transmembrane region" description="Helical" evidence="8">
    <location>
        <begin position="176"/>
        <end position="196"/>
    </location>
</feature>
<dbReference type="EMBL" id="JBGGTQ010000005">
    <property type="protein sequence ID" value="MEZ0492831.1"/>
    <property type="molecule type" value="Genomic_DNA"/>
</dbReference>
<feature type="transmembrane region" description="Helical" evidence="8">
    <location>
        <begin position="374"/>
        <end position="395"/>
    </location>
</feature>
<evidence type="ECO:0000256" key="7">
    <source>
        <dbReference type="ARBA" id="ARBA00023136"/>
    </source>
</evidence>
<dbReference type="InterPro" id="IPR004268">
    <property type="entry name" value="MurJ"/>
</dbReference>
<dbReference type="RefSeq" id="WP_370718883.1">
    <property type="nucleotide sequence ID" value="NZ_JBGGTQ010000005.1"/>
</dbReference>
<proteinExistence type="predicted"/>
<dbReference type="PANTHER" id="PTHR47019:SF1">
    <property type="entry name" value="LIPID II FLIPPASE MURJ"/>
    <property type="match status" value="1"/>
</dbReference>
<feature type="transmembrane region" description="Helical" evidence="8">
    <location>
        <begin position="253"/>
        <end position="272"/>
    </location>
</feature>
<evidence type="ECO:0000256" key="1">
    <source>
        <dbReference type="ARBA" id="ARBA00004651"/>
    </source>
</evidence>
<sequence length="541" mass="53448">MTPRGGGARSVAAAAASVALLTALARIAGFGRILAFSQTVGDNCLGTAYTTANQVPNVLFEVVAGGALAGVLVPLLSTRLASEDPAERAAASRTASAALTLSVLALVVVGAVTALAARPVMALLLADGSDAQCGGSLLRLATVMLWVFLPQVPLYAVAVVLAGVLQAQQRFTAPAAAPLVSSLVVGATYLLFGALVPPAVVEGDLAGVPASGTAVLAGGTTLGVLALALTHLPALRGPVRWRPALRPAAGDGARLRSLALSGLAVLLAQQVVTVAVTATSNDASAGAVNRWSYAWALFLLPYAVLAVPVATAVFPRLARAADAGRGELAGVLAPAVRAVLLVSSLGGAVLAAVAVPVAVVFVHGRVGSGRSGDLGLALVLFAPGLLGYGLVALLTRALYAIGAGRSAAVSTVTGWVVVLAGVLLLPHAVPADHVVSALALAHAAGLTVAGGLLLRQVRGHAPGALDGLPRVAVAAVLAALAGGAAGALVGLVWRTTHVALAVGQGVLLAALAGAVWLVVARLAAPTDLRALTGTARRVVRR</sequence>
<evidence type="ECO:0000256" key="6">
    <source>
        <dbReference type="ARBA" id="ARBA00022989"/>
    </source>
</evidence>
<name>A0ABV4I2C9_9ACTN</name>
<feature type="transmembrane region" description="Helical" evidence="8">
    <location>
        <begin position="137"/>
        <end position="164"/>
    </location>
</feature>
<feature type="transmembrane region" description="Helical" evidence="8">
    <location>
        <begin position="407"/>
        <end position="428"/>
    </location>
</feature>
<accession>A0ABV4I2C9</accession>
<evidence type="ECO:0000313" key="9">
    <source>
        <dbReference type="EMBL" id="MEZ0492831.1"/>
    </source>
</evidence>
<feature type="transmembrane region" description="Helical" evidence="8">
    <location>
        <begin position="499"/>
        <end position="519"/>
    </location>
</feature>
<evidence type="ECO:0000256" key="2">
    <source>
        <dbReference type="ARBA" id="ARBA00022475"/>
    </source>
</evidence>
<keyword evidence="3 8" id="KW-0812">Transmembrane</keyword>
<keyword evidence="10" id="KW-1185">Reference proteome</keyword>
<evidence type="ECO:0000313" key="10">
    <source>
        <dbReference type="Proteomes" id="UP001566476"/>
    </source>
</evidence>
<feature type="transmembrane region" description="Helical" evidence="8">
    <location>
        <begin position="97"/>
        <end position="117"/>
    </location>
</feature>
<gene>
    <name evidence="9" type="primary">murJ</name>
    <name evidence="9" type="ORF">AB2L28_11355</name>
</gene>
<keyword evidence="6 8" id="KW-1133">Transmembrane helix</keyword>
<organism evidence="9 10">
    <name type="scientific">Kineococcus mangrovi</name>
    <dbReference type="NCBI Taxonomy" id="1660183"/>
    <lineage>
        <taxon>Bacteria</taxon>
        <taxon>Bacillati</taxon>
        <taxon>Actinomycetota</taxon>
        <taxon>Actinomycetes</taxon>
        <taxon>Kineosporiales</taxon>
        <taxon>Kineosporiaceae</taxon>
        <taxon>Kineococcus</taxon>
    </lineage>
</organism>